<reference evidence="1 2" key="1">
    <citation type="journal article" date="2016" name="Nat. Commun.">
        <title>Thousands of microbial genomes shed light on interconnected biogeochemical processes in an aquifer system.</title>
        <authorList>
            <person name="Anantharaman K."/>
            <person name="Brown C.T."/>
            <person name="Hug L.A."/>
            <person name="Sharon I."/>
            <person name="Castelle C.J."/>
            <person name="Probst A.J."/>
            <person name="Thomas B.C."/>
            <person name="Singh A."/>
            <person name="Wilkins M.J."/>
            <person name="Karaoz U."/>
            <person name="Brodie E.L."/>
            <person name="Williams K.H."/>
            <person name="Hubbard S.S."/>
            <person name="Banfield J.F."/>
        </authorList>
    </citation>
    <scope>NUCLEOTIDE SEQUENCE [LARGE SCALE GENOMIC DNA]</scope>
</reference>
<evidence type="ECO:0000313" key="2">
    <source>
        <dbReference type="Proteomes" id="UP000176700"/>
    </source>
</evidence>
<gene>
    <name evidence="1" type="ORF">A2W41_00215</name>
</gene>
<protein>
    <submittedName>
        <fullName evidence="1">Uncharacterized protein</fullName>
    </submittedName>
</protein>
<dbReference type="EMBL" id="MHNI01000002">
    <property type="protein sequence ID" value="OGZ43798.1"/>
    <property type="molecule type" value="Genomic_DNA"/>
</dbReference>
<proteinExistence type="predicted"/>
<sequence length="79" mass="8777">MLLSEIKKSVLQSDQLSVFLPAVRIDGNAVLQYVQTTTGGNQKFQLQCQLLNAGYAWLIFGLLKLPAKVLQSNQRPAYP</sequence>
<dbReference type="AlphaFoldDB" id="A0A1G2G1S4"/>
<accession>A0A1G2G1S4</accession>
<dbReference type="Proteomes" id="UP000176700">
    <property type="component" value="Unassembled WGS sequence"/>
</dbReference>
<evidence type="ECO:0000313" key="1">
    <source>
        <dbReference type="EMBL" id="OGZ43798.1"/>
    </source>
</evidence>
<organism evidence="1 2">
    <name type="scientific">Candidatus Ryanbacteria bacterium RIFCSPHIGHO2_01_45_13</name>
    <dbReference type="NCBI Taxonomy" id="1802112"/>
    <lineage>
        <taxon>Bacteria</taxon>
        <taxon>Candidatus Ryaniibacteriota</taxon>
    </lineage>
</organism>
<name>A0A1G2G1S4_9BACT</name>
<comment type="caution">
    <text evidence="1">The sequence shown here is derived from an EMBL/GenBank/DDBJ whole genome shotgun (WGS) entry which is preliminary data.</text>
</comment>